<dbReference type="EMBL" id="CSTE01000002">
    <property type="protein sequence ID" value="CQR49973.1"/>
    <property type="molecule type" value="Genomic_DNA"/>
</dbReference>
<dbReference type="Pfam" id="PF00535">
    <property type="entry name" value="Glycos_transf_2"/>
    <property type="match status" value="1"/>
</dbReference>
<proteinExistence type="predicted"/>
<dbReference type="Proteomes" id="UP000198902">
    <property type="component" value="Unassembled WGS sequence"/>
</dbReference>
<sequence>MTSKIRASIVIPTYERPSKLELTLGSVCDQTADNYEIIVVDDGSESEHQHDVLRRFEEKEHVQVLRQENSGPAAARNRGWRHAAGEFILFTDDDCIVPRDWVQSLVAGFEPGVAAVGGSLFPPEELLRSNRFAQAHRFRDQMSYDEPDEPVRNEGDLAVGGTANVAYRRSVLSEMDGFDESFPLAAGEDADLQRRVVNAGFDMKYIPMCVEHNDDYSWESFVSRAIRSGEGTHHFHQKHGGSRSIPRILFGLVGSLAYIPLALQQSKNLDVSFLYVLERMLNRVGELKSTVYS</sequence>
<name>A0A0D6JQS7_9EURY</name>
<evidence type="ECO:0000259" key="1">
    <source>
        <dbReference type="Pfam" id="PF00535"/>
    </source>
</evidence>
<feature type="domain" description="Glycosyltransferase 2-like" evidence="1">
    <location>
        <begin position="8"/>
        <end position="174"/>
    </location>
</feature>
<dbReference type="SUPFAM" id="SSF53448">
    <property type="entry name" value="Nucleotide-diphospho-sugar transferases"/>
    <property type="match status" value="1"/>
</dbReference>
<dbReference type="PANTHER" id="PTHR43685:SF2">
    <property type="entry name" value="GLYCOSYLTRANSFERASE 2-LIKE DOMAIN-CONTAINING PROTEIN"/>
    <property type="match status" value="1"/>
</dbReference>
<dbReference type="InterPro" id="IPR029044">
    <property type="entry name" value="Nucleotide-diphossugar_trans"/>
</dbReference>
<evidence type="ECO:0000313" key="3">
    <source>
        <dbReference type="Proteomes" id="UP000198902"/>
    </source>
</evidence>
<dbReference type="CDD" id="cd00761">
    <property type="entry name" value="Glyco_tranf_GTA_type"/>
    <property type="match status" value="1"/>
</dbReference>
<evidence type="ECO:0000313" key="2">
    <source>
        <dbReference type="EMBL" id="CQR49973.1"/>
    </source>
</evidence>
<dbReference type="PANTHER" id="PTHR43685">
    <property type="entry name" value="GLYCOSYLTRANSFERASE"/>
    <property type="match status" value="1"/>
</dbReference>
<dbReference type="InterPro" id="IPR050834">
    <property type="entry name" value="Glycosyltransf_2"/>
</dbReference>
<gene>
    <name evidence="2" type="primary">kfoC</name>
    <name evidence="2" type="ORF">BN996_01449</name>
</gene>
<dbReference type="RefSeq" id="WP_089777849.1">
    <property type="nucleotide sequence ID" value="NZ_CABLRR010000002.1"/>
</dbReference>
<dbReference type="InterPro" id="IPR001173">
    <property type="entry name" value="Glyco_trans_2-like"/>
</dbReference>
<keyword evidence="3" id="KW-1185">Reference proteome</keyword>
<dbReference type="Gene3D" id="3.90.550.10">
    <property type="entry name" value="Spore Coat Polysaccharide Biosynthesis Protein SpsA, Chain A"/>
    <property type="match status" value="1"/>
</dbReference>
<protein>
    <submittedName>
        <fullName evidence="2">Chondroitin synthase</fullName>
    </submittedName>
</protein>
<reference evidence="3" key="1">
    <citation type="submission" date="2015-03" db="EMBL/GenBank/DDBJ databases">
        <authorList>
            <person name="Urmite Genomes"/>
        </authorList>
    </citation>
    <scope>NUCLEOTIDE SEQUENCE [LARGE SCALE GENOMIC DNA]</scope>
    <source>
        <strain evidence="3">Arc-Hr</strain>
    </source>
</reference>
<dbReference type="AlphaFoldDB" id="A0A0D6JQS7"/>
<organism evidence="2 3">
    <name type="scientific">Haloferax massiliensis</name>
    <dbReference type="NCBI Taxonomy" id="1476858"/>
    <lineage>
        <taxon>Archaea</taxon>
        <taxon>Methanobacteriati</taxon>
        <taxon>Methanobacteriota</taxon>
        <taxon>Stenosarchaea group</taxon>
        <taxon>Halobacteria</taxon>
        <taxon>Halobacteriales</taxon>
        <taxon>Haloferacaceae</taxon>
        <taxon>Haloferax</taxon>
    </lineage>
</organism>
<accession>A0A0D6JQS7</accession>
<dbReference type="OrthoDB" id="46222at2157"/>